<keyword evidence="3" id="KW-1185">Reference proteome</keyword>
<accession>D7G998</accession>
<protein>
    <submittedName>
        <fullName evidence="2">Uncharacterized protein</fullName>
    </submittedName>
</protein>
<gene>
    <name evidence="2" type="ORF">Esi_0097_0006</name>
</gene>
<evidence type="ECO:0000256" key="1">
    <source>
        <dbReference type="SAM" id="MobiDB-lite"/>
    </source>
</evidence>
<dbReference type="InParanoid" id="D7G998"/>
<dbReference type="OMA" id="GTYKYQH"/>
<dbReference type="STRING" id="2880.D7G998"/>
<dbReference type="Proteomes" id="UP000002630">
    <property type="component" value="Linkage Group LG09"/>
</dbReference>
<name>D7G998_ECTSI</name>
<feature type="compositionally biased region" description="Gly residues" evidence="1">
    <location>
        <begin position="380"/>
        <end position="403"/>
    </location>
</feature>
<dbReference type="AlphaFoldDB" id="D7G998"/>
<dbReference type="OrthoDB" id="496479at2759"/>
<evidence type="ECO:0000313" key="3">
    <source>
        <dbReference type="Proteomes" id="UP000002630"/>
    </source>
</evidence>
<dbReference type="EMBL" id="FN649212">
    <property type="protein sequence ID" value="CBJ28241.1"/>
    <property type="molecule type" value="Genomic_DNA"/>
</dbReference>
<feature type="region of interest" description="Disordered" evidence="1">
    <location>
        <begin position="372"/>
        <end position="415"/>
    </location>
</feature>
<organism evidence="2 3">
    <name type="scientific">Ectocarpus siliculosus</name>
    <name type="common">Brown alga</name>
    <name type="synonym">Conferva siliculosa</name>
    <dbReference type="NCBI Taxonomy" id="2880"/>
    <lineage>
        <taxon>Eukaryota</taxon>
        <taxon>Sar</taxon>
        <taxon>Stramenopiles</taxon>
        <taxon>Ochrophyta</taxon>
        <taxon>PX clade</taxon>
        <taxon>Phaeophyceae</taxon>
        <taxon>Ectocarpales</taxon>
        <taxon>Ectocarpaceae</taxon>
        <taxon>Ectocarpus</taxon>
    </lineage>
</organism>
<dbReference type="EMBL" id="FN649734">
    <property type="protein sequence ID" value="CBJ28241.1"/>
    <property type="molecule type" value="Genomic_DNA"/>
</dbReference>
<dbReference type="eggNOG" id="ENOG502S03Y">
    <property type="taxonomic scope" value="Eukaryota"/>
</dbReference>
<evidence type="ECO:0000313" key="2">
    <source>
        <dbReference type="EMBL" id="CBJ28241.1"/>
    </source>
</evidence>
<reference evidence="2 3" key="1">
    <citation type="journal article" date="2010" name="Nature">
        <title>The Ectocarpus genome and the independent evolution of multicellularity in brown algae.</title>
        <authorList>
            <person name="Cock J.M."/>
            <person name="Sterck L."/>
            <person name="Rouze P."/>
            <person name="Scornet D."/>
            <person name="Allen A.E."/>
            <person name="Amoutzias G."/>
            <person name="Anthouard V."/>
            <person name="Artiguenave F."/>
            <person name="Aury J.M."/>
            <person name="Badger J.H."/>
            <person name="Beszteri B."/>
            <person name="Billiau K."/>
            <person name="Bonnet E."/>
            <person name="Bothwell J.H."/>
            <person name="Bowler C."/>
            <person name="Boyen C."/>
            <person name="Brownlee C."/>
            <person name="Carrano C.J."/>
            <person name="Charrier B."/>
            <person name="Cho G.Y."/>
            <person name="Coelho S.M."/>
            <person name="Collen J."/>
            <person name="Corre E."/>
            <person name="Da Silva C."/>
            <person name="Delage L."/>
            <person name="Delaroque N."/>
            <person name="Dittami S.M."/>
            <person name="Doulbeau S."/>
            <person name="Elias M."/>
            <person name="Farnham G."/>
            <person name="Gachon C.M."/>
            <person name="Gschloessl B."/>
            <person name="Heesch S."/>
            <person name="Jabbari K."/>
            <person name="Jubin C."/>
            <person name="Kawai H."/>
            <person name="Kimura K."/>
            <person name="Kloareg B."/>
            <person name="Kupper F.C."/>
            <person name="Lang D."/>
            <person name="Le Bail A."/>
            <person name="Leblanc C."/>
            <person name="Lerouge P."/>
            <person name="Lohr M."/>
            <person name="Lopez P.J."/>
            <person name="Martens C."/>
            <person name="Maumus F."/>
            <person name="Michel G."/>
            <person name="Miranda-Saavedra D."/>
            <person name="Morales J."/>
            <person name="Moreau H."/>
            <person name="Motomura T."/>
            <person name="Nagasato C."/>
            <person name="Napoli C.A."/>
            <person name="Nelson D.R."/>
            <person name="Nyvall-Collen P."/>
            <person name="Peters A.F."/>
            <person name="Pommier C."/>
            <person name="Potin P."/>
            <person name="Poulain J."/>
            <person name="Quesneville H."/>
            <person name="Read B."/>
            <person name="Rensing S.A."/>
            <person name="Ritter A."/>
            <person name="Rousvoal S."/>
            <person name="Samanta M."/>
            <person name="Samson G."/>
            <person name="Schroeder D.C."/>
            <person name="Segurens B."/>
            <person name="Strittmatter M."/>
            <person name="Tonon T."/>
            <person name="Tregear J.W."/>
            <person name="Valentin K."/>
            <person name="von Dassow P."/>
            <person name="Yamagishi T."/>
            <person name="Van de Peer Y."/>
            <person name="Wincker P."/>
        </authorList>
    </citation>
    <scope>NUCLEOTIDE SEQUENCE [LARGE SCALE GENOMIC DNA]</scope>
    <source>
        <strain evidence="3">Ec32 / CCAP1310/4</strain>
    </source>
</reference>
<proteinExistence type="predicted"/>
<sequence>MAAFDAGEGGTGLSKHIRALGISETYDLAGFGEAQTKDLVRDAFTQPIQATEPLRFTFLIGGGKTQNRQKYDSDLGRYLSAALREIGFREDRAATALMECQGSYKSQHDTHKGIRTVQVFPKIDLVEEKGENGAGQGRSLITNPSSPEYMAAVCTFDTFQEMVQEKVCSWNQKRRLLRHLGSFVARYKEAEQKLMKMEGLSDEEQEIYDSIDPDGVEEKTVWLTSLVKAMVENGQLTAAEREQVLSQIQTKLENCSVEQEAATLKENEVKLARIHKQAEQLMKRRSMVNGHAPVSHKVKHQDELRGITAKLIKIEKLENTRGRLLTIDEVKQVGLKEELLERATVLENDSRGWFEEDEELEARLAEVRKQGQRMAAKKAAGGGKGGKSGGGASAGRGRGGGGMAMDSDGWNKVKR</sequence>